<dbReference type="RefSeq" id="WP_385876787.1">
    <property type="nucleotide sequence ID" value="NZ_JBHLXE010000070.1"/>
</dbReference>
<dbReference type="Proteomes" id="UP001589758">
    <property type="component" value="Unassembled WGS sequence"/>
</dbReference>
<organism evidence="1 2">
    <name type="scientific">Thorsellia kenyensis</name>
    <dbReference type="NCBI Taxonomy" id="1549888"/>
    <lineage>
        <taxon>Bacteria</taxon>
        <taxon>Pseudomonadati</taxon>
        <taxon>Pseudomonadota</taxon>
        <taxon>Gammaproteobacteria</taxon>
        <taxon>Enterobacterales</taxon>
        <taxon>Thorselliaceae</taxon>
        <taxon>Thorsellia</taxon>
    </lineage>
</organism>
<name>A0ABV6CBN3_9GAMM</name>
<accession>A0ABV6CBN3</accession>
<proteinExistence type="predicted"/>
<gene>
    <name evidence="1" type="ORF">ACFFIT_06240</name>
</gene>
<protein>
    <submittedName>
        <fullName evidence="1">Uncharacterized protein</fullName>
    </submittedName>
</protein>
<dbReference type="EMBL" id="JBHLXE010000070">
    <property type="protein sequence ID" value="MFC0179686.1"/>
    <property type="molecule type" value="Genomic_DNA"/>
</dbReference>
<keyword evidence="2" id="KW-1185">Reference proteome</keyword>
<evidence type="ECO:0000313" key="1">
    <source>
        <dbReference type="EMBL" id="MFC0179686.1"/>
    </source>
</evidence>
<comment type="caution">
    <text evidence="1">The sequence shown here is derived from an EMBL/GenBank/DDBJ whole genome shotgun (WGS) entry which is preliminary data.</text>
</comment>
<sequence>MKATISNVADFFMLGLSKVTEILRVDRFIKISHITYLKLLHMSDDIVIF</sequence>
<evidence type="ECO:0000313" key="2">
    <source>
        <dbReference type="Proteomes" id="UP001589758"/>
    </source>
</evidence>
<reference evidence="1 2" key="1">
    <citation type="submission" date="2024-09" db="EMBL/GenBank/DDBJ databases">
        <authorList>
            <person name="Sun Q."/>
            <person name="Mori K."/>
        </authorList>
    </citation>
    <scope>NUCLEOTIDE SEQUENCE [LARGE SCALE GENOMIC DNA]</scope>
    <source>
        <strain evidence="1 2">CCM 8545</strain>
    </source>
</reference>